<evidence type="ECO:0000313" key="3">
    <source>
        <dbReference type="Proteomes" id="UP001189429"/>
    </source>
</evidence>
<organism evidence="2 3">
    <name type="scientific">Prorocentrum cordatum</name>
    <dbReference type="NCBI Taxonomy" id="2364126"/>
    <lineage>
        <taxon>Eukaryota</taxon>
        <taxon>Sar</taxon>
        <taxon>Alveolata</taxon>
        <taxon>Dinophyceae</taxon>
        <taxon>Prorocentrales</taxon>
        <taxon>Prorocentraceae</taxon>
        <taxon>Prorocentrum</taxon>
    </lineage>
</organism>
<keyword evidence="3" id="KW-1185">Reference proteome</keyword>
<name>A0ABN9UBI2_9DINO</name>
<feature type="region of interest" description="Disordered" evidence="1">
    <location>
        <begin position="1"/>
        <end position="23"/>
    </location>
</feature>
<comment type="caution">
    <text evidence="2">The sequence shown here is derived from an EMBL/GenBank/DDBJ whole genome shotgun (WGS) entry which is preliminary data.</text>
</comment>
<gene>
    <name evidence="2" type="ORF">PCOR1329_LOCUS46007</name>
</gene>
<sequence length="396" mass="44858">MEEEDRLGQARAGSYSPAEGQSGVKHINWVNRKAAWRITYKIRNGPDQGRKKQLAFRPKDESPEEVEQARLAAVEALRRLEEDDLLGQARVGQARAGSYDPPDRQSGVKYVHWVGKRQTWCVRYVIKHGPGKGTRKQPIFRPKDDSPEEVEQARLAAVEALRELQEEDCFGRIRSGQHSAERQSGVQHIHWDRRRQLWRVQYRRQNGPDEGIKKQPIFRPKDGSPEEVERARLAAAQALRRLEEEDRALAPRQSGVKYIHWVSKKQTWCVRYLMKNGPDKGTRKQPTFRPKDGSPEEVERARLAAVQALRGLQEGDRALAPTSSGLHKAERQSGVQHIDWDRATQACGSPPSQALQQLEEEGHALEPSCSGRPCANRGRGEVPLLDGLFLVVGEDV</sequence>
<dbReference type="Proteomes" id="UP001189429">
    <property type="component" value="Unassembled WGS sequence"/>
</dbReference>
<proteinExistence type="predicted"/>
<feature type="region of interest" description="Disordered" evidence="1">
    <location>
        <begin position="46"/>
        <end position="66"/>
    </location>
</feature>
<accession>A0ABN9UBI2</accession>
<feature type="region of interest" description="Disordered" evidence="1">
    <location>
        <begin position="357"/>
        <end position="379"/>
    </location>
</feature>
<evidence type="ECO:0008006" key="4">
    <source>
        <dbReference type="Google" id="ProtNLM"/>
    </source>
</evidence>
<protein>
    <recommendedName>
        <fullName evidence="4">AP2/ERF domain-containing protein</fullName>
    </recommendedName>
</protein>
<evidence type="ECO:0000256" key="1">
    <source>
        <dbReference type="SAM" id="MobiDB-lite"/>
    </source>
</evidence>
<dbReference type="EMBL" id="CAUYUJ010015528">
    <property type="protein sequence ID" value="CAK0855211.1"/>
    <property type="molecule type" value="Genomic_DNA"/>
</dbReference>
<dbReference type="Gene3D" id="1.20.5.2050">
    <property type="match status" value="2"/>
</dbReference>
<reference evidence="2" key="1">
    <citation type="submission" date="2023-10" db="EMBL/GenBank/DDBJ databases">
        <authorList>
            <person name="Chen Y."/>
            <person name="Shah S."/>
            <person name="Dougan E. K."/>
            <person name="Thang M."/>
            <person name="Chan C."/>
        </authorList>
    </citation>
    <scope>NUCLEOTIDE SEQUENCE [LARGE SCALE GENOMIC DNA]</scope>
</reference>
<evidence type="ECO:0000313" key="2">
    <source>
        <dbReference type="EMBL" id="CAK0855211.1"/>
    </source>
</evidence>